<protein>
    <recommendedName>
        <fullName evidence="3">indole-3-glycerol-phosphate synthase</fullName>
        <ecNumber evidence="3">4.1.1.48</ecNumber>
    </recommendedName>
</protein>
<dbReference type="Gene3D" id="3.20.20.70">
    <property type="entry name" value="Aldolase class I"/>
    <property type="match status" value="1"/>
</dbReference>
<dbReference type="EMBL" id="FZOC01000004">
    <property type="protein sequence ID" value="SNS02893.1"/>
    <property type="molecule type" value="Genomic_DNA"/>
</dbReference>
<evidence type="ECO:0000256" key="1">
    <source>
        <dbReference type="ARBA" id="ARBA00001633"/>
    </source>
</evidence>
<dbReference type="InterPro" id="IPR011060">
    <property type="entry name" value="RibuloseP-bd_barrel"/>
</dbReference>
<dbReference type="GO" id="GO:0004640">
    <property type="term" value="F:phosphoribosylanthranilate isomerase activity"/>
    <property type="evidence" value="ECO:0007669"/>
    <property type="project" value="TreeGrafter"/>
</dbReference>
<evidence type="ECO:0000259" key="10">
    <source>
        <dbReference type="Pfam" id="PF00218"/>
    </source>
</evidence>
<evidence type="ECO:0000313" key="11">
    <source>
        <dbReference type="EMBL" id="SNS02893.1"/>
    </source>
</evidence>
<evidence type="ECO:0000256" key="8">
    <source>
        <dbReference type="ARBA" id="ARBA00023239"/>
    </source>
</evidence>
<keyword evidence="6" id="KW-0822">Tryptophan biosynthesis</keyword>
<evidence type="ECO:0000256" key="9">
    <source>
        <dbReference type="SAM" id="MobiDB-lite"/>
    </source>
</evidence>
<feature type="domain" description="Indole-3-glycerol phosphate synthase" evidence="10">
    <location>
        <begin position="47"/>
        <end position="263"/>
    </location>
</feature>
<feature type="compositionally biased region" description="Basic and acidic residues" evidence="9">
    <location>
        <begin position="271"/>
        <end position="285"/>
    </location>
</feature>
<dbReference type="InterPro" id="IPR013785">
    <property type="entry name" value="Aldolase_TIM"/>
</dbReference>
<dbReference type="UniPathway" id="UPA00035">
    <property type="reaction ID" value="UER00043"/>
</dbReference>
<proteinExistence type="predicted"/>
<dbReference type="PANTHER" id="PTHR22854">
    <property type="entry name" value="TRYPTOPHAN BIOSYNTHESIS PROTEIN"/>
    <property type="match status" value="1"/>
</dbReference>
<dbReference type="InterPro" id="IPR013798">
    <property type="entry name" value="Indole-3-glycerol_P_synth_dom"/>
</dbReference>
<evidence type="ECO:0000256" key="7">
    <source>
        <dbReference type="ARBA" id="ARBA00023141"/>
    </source>
</evidence>
<dbReference type="GO" id="GO:0004425">
    <property type="term" value="F:indole-3-glycerol-phosphate synthase activity"/>
    <property type="evidence" value="ECO:0007669"/>
    <property type="project" value="UniProtKB-EC"/>
</dbReference>
<name>A0A239B6N9_9BACT</name>
<organism evidence="11 12">
    <name type="scientific">Humidesulfovibrio mexicanus</name>
    <dbReference type="NCBI Taxonomy" id="147047"/>
    <lineage>
        <taxon>Bacteria</taxon>
        <taxon>Pseudomonadati</taxon>
        <taxon>Thermodesulfobacteriota</taxon>
        <taxon>Desulfovibrionia</taxon>
        <taxon>Desulfovibrionales</taxon>
        <taxon>Desulfovibrionaceae</taxon>
        <taxon>Humidesulfovibrio</taxon>
    </lineage>
</organism>
<evidence type="ECO:0000313" key="12">
    <source>
        <dbReference type="Proteomes" id="UP000198324"/>
    </source>
</evidence>
<comment type="catalytic activity">
    <reaction evidence="1">
        <text>1-(2-carboxyphenylamino)-1-deoxy-D-ribulose 5-phosphate + H(+) = (1S,2R)-1-C-(indol-3-yl)glycerol 3-phosphate + CO2 + H2O</text>
        <dbReference type="Rhea" id="RHEA:23476"/>
        <dbReference type="ChEBI" id="CHEBI:15377"/>
        <dbReference type="ChEBI" id="CHEBI:15378"/>
        <dbReference type="ChEBI" id="CHEBI:16526"/>
        <dbReference type="ChEBI" id="CHEBI:58613"/>
        <dbReference type="ChEBI" id="CHEBI:58866"/>
        <dbReference type="EC" id="4.1.1.48"/>
    </reaction>
</comment>
<evidence type="ECO:0000256" key="3">
    <source>
        <dbReference type="ARBA" id="ARBA00012362"/>
    </source>
</evidence>
<reference evidence="11 12" key="1">
    <citation type="submission" date="2017-06" db="EMBL/GenBank/DDBJ databases">
        <authorList>
            <person name="Kim H.J."/>
            <person name="Triplett B.A."/>
        </authorList>
    </citation>
    <scope>NUCLEOTIDE SEQUENCE [LARGE SCALE GENOMIC DNA]</scope>
    <source>
        <strain evidence="11 12">DSM 13116</strain>
    </source>
</reference>
<dbReference type="GO" id="GO:0000162">
    <property type="term" value="P:L-tryptophan biosynthetic process"/>
    <property type="evidence" value="ECO:0007669"/>
    <property type="project" value="UniProtKB-UniPathway"/>
</dbReference>
<evidence type="ECO:0000256" key="6">
    <source>
        <dbReference type="ARBA" id="ARBA00022822"/>
    </source>
</evidence>
<evidence type="ECO:0000256" key="2">
    <source>
        <dbReference type="ARBA" id="ARBA00004696"/>
    </source>
</evidence>
<gene>
    <name evidence="11" type="ORF">SAMN04488503_2433</name>
</gene>
<evidence type="ECO:0000256" key="5">
    <source>
        <dbReference type="ARBA" id="ARBA00022793"/>
    </source>
</evidence>
<dbReference type="PROSITE" id="PS00614">
    <property type="entry name" value="IGPS"/>
    <property type="match status" value="1"/>
</dbReference>
<feature type="region of interest" description="Disordered" evidence="9">
    <location>
        <begin position="271"/>
        <end position="292"/>
    </location>
</feature>
<dbReference type="InterPro" id="IPR045186">
    <property type="entry name" value="Indole-3-glycerol_P_synth"/>
</dbReference>
<keyword evidence="7" id="KW-0057">Aromatic amino acid biosynthesis</keyword>
<keyword evidence="4" id="KW-0028">Amino-acid biosynthesis</keyword>
<dbReference type="CDD" id="cd00331">
    <property type="entry name" value="IGPS"/>
    <property type="match status" value="1"/>
</dbReference>
<keyword evidence="12" id="KW-1185">Reference proteome</keyword>
<dbReference type="PANTHER" id="PTHR22854:SF2">
    <property type="entry name" value="INDOLE-3-GLYCEROL-PHOSPHATE SYNTHASE"/>
    <property type="match status" value="1"/>
</dbReference>
<dbReference type="SUPFAM" id="SSF51366">
    <property type="entry name" value="Ribulose-phoshate binding barrel"/>
    <property type="match status" value="1"/>
</dbReference>
<keyword evidence="8" id="KW-0456">Lyase</keyword>
<sequence length="292" mass="31551">MTSQGTRMLARFREAQLPGIARLRALAAADKLPEPLSFPDREGRPAFSRALRAAGSPAVIAEYKRASPSRGVIRLDLSPQDVARMYAQNNAGAISVLTEEAHFQGSLDSLARMAFAGLPLLRKDFLIDPVQVLETAATPASALLLIMRMFEGADQVREMRELAREHGLEAVCEVFDEADLDMARWAGAEIIQVNNRDLDTLETSLDVSRRLVRTRGAGELWISASGLSAPEQVAEMGDLGFDAVLVGTSLMSQADPGAALRALAQVGRDRKAAREAERHARHEAAGRGGGNR</sequence>
<dbReference type="Proteomes" id="UP000198324">
    <property type="component" value="Unassembled WGS sequence"/>
</dbReference>
<dbReference type="Pfam" id="PF00218">
    <property type="entry name" value="IGPS"/>
    <property type="match status" value="1"/>
</dbReference>
<dbReference type="InterPro" id="IPR001468">
    <property type="entry name" value="Indole-3-GlycerolPSynthase_CS"/>
</dbReference>
<accession>A0A239B6N9</accession>
<dbReference type="AlphaFoldDB" id="A0A239B6N9"/>
<comment type="pathway">
    <text evidence="2">Amino-acid biosynthesis; L-tryptophan biosynthesis; L-tryptophan from chorismate: step 4/5.</text>
</comment>
<dbReference type="EC" id="4.1.1.48" evidence="3"/>
<keyword evidence="5" id="KW-0210">Decarboxylase</keyword>
<evidence type="ECO:0000256" key="4">
    <source>
        <dbReference type="ARBA" id="ARBA00022605"/>
    </source>
</evidence>